<dbReference type="GO" id="GO:0005524">
    <property type="term" value="F:ATP binding"/>
    <property type="evidence" value="ECO:0007669"/>
    <property type="project" value="UniProtKB-KW"/>
</dbReference>
<keyword evidence="3" id="KW-0547">Nucleotide-binding</keyword>
<protein>
    <submittedName>
        <fullName evidence="6">ABC-2 type transport system ATP-binding protein</fullName>
    </submittedName>
</protein>
<dbReference type="PROSITE" id="PS00211">
    <property type="entry name" value="ABC_TRANSPORTER_1"/>
    <property type="match status" value="1"/>
</dbReference>
<dbReference type="InterPro" id="IPR027417">
    <property type="entry name" value="P-loop_NTPase"/>
</dbReference>
<reference evidence="7" key="1">
    <citation type="submission" date="2016-10" db="EMBL/GenBank/DDBJ databases">
        <authorList>
            <person name="Varghese N."/>
            <person name="Submissions S."/>
        </authorList>
    </citation>
    <scope>NUCLEOTIDE SEQUENCE [LARGE SCALE GENOMIC DNA]</scope>
    <source>
        <strain evidence="7">DSM 43161</strain>
    </source>
</reference>
<proteinExistence type="inferred from homology"/>
<dbReference type="InterPro" id="IPR017871">
    <property type="entry name" value="ABC_transporter-like_CS"/>
</dbReference>
<evidence type="ECO:0000259" key="5">
    <source>
        <dbReference type="PROSITE" id="PS50893"/>
    </source>
</evidence>
<dbReference type="OrthoDB" id="9804819at2"/>
<dbReference type="Pfam" id="PF00005">
    <property type="entry name" value="ABC_tran"/>
    <property type="match status" value="1"/>
</dbReference>
<dbReference type="InterPro" id="IPR003593">
    <property type="entry name" value="AAA+_ATPase"/>
</dbReference>
<organism evidence="6 7">
    <name type="scientific">Geodermatophilus obscurus</name>
    <dbReference type="NCBI Taxonomy" id="1861"/>
    <lineage>
        <taxon>Bacteria</taxon>
        <taxon>Bacillati</taxon>
        <taxon>Actinomycetota</taxon>
        <taxon>Actinomycetes</taxon>
        <taxon>Geodermatophilales</taxon>
        <taxon>Geodermatophilaceae</taxon>
        <taxon>Geodermatophilus</taxon>
    </lineage>
</organism>
<dbReference type="Proteomes" id="UP000183642">
    <property type="component" value="Unassembled WGS sequence"/>
</dbReference>
<dbReference type="RefSeq" id="WP_075015185.1">
    <property type="nucleotide sequence ID" value="NZ_FOWE01000010.1"/>
</dbReference>
<dbReference type="EMBL" id="FOWE01000010">
    <property type="protein sequence ID" value="SFO50250.1"/>
    <property type="molecule type" value="Genomic_DNA"/>
</dbReference>
<evidence type="ECO:0000313" key="6">
    <source>
        <dbReference type="EMBL" id="SFO50250.1"/>
    </source>
</evidence>
<dbReference type="PANTHER" id="PTHR43335">
    <property type="entry name" value="ABC TRANSPORTER, ATP-BINDING PROTEIN"/>
    <property type="match status" value="1"/>
</dbReference>
<dbReference type="InterPro" id="IPR003439">
    <property type="entry name" value="ABC_transporter-like_ATP-bd"/>
</dbReference>
<keyword evidence="2" id="KW-0813">Transport</keyword>
<comment type="similarity">
    <text evidence="1">Belongs to the ABC transporter superfamily.</text>
</comment>
<name>A0A1I5HQJ1_9ACTN</name>
<evidence type="ECO:0000256" key="4">
    <source>
        <dbReference type="ARBA" id="ARBA00022840"/>
    </source>
</evidence>
<gene>
    <name evidence="6" type="ORF">SAMN05660359_03909</name>
</gene>
<evidence type="ECO:0000256" key="1">
    <source>
        <dbReference type="ARBA" id="ARBA00005417"/>
    </source>
</evidence>
<dbReference type="PROSITE" id="PS50893">
    <property type="entry name" value="ABC_TRANSPORTER_2"/>
    <property type="match status" value="1"/>
</dbReference>
<evidence type="ECO:0000313" key="7">
    <source>
        <dbReference type="Proteomes" id="UP000183642"/>
    </source>
</evidence>
<accession>A0A1I5HQJ1</accession>
<dbReference type="PANTHER" id="PTHR43335:SF4">
    <property type="entry name" value="ABC TRANSPORTER, ATP-BINDING PROTEIN"/>
    <property type="match status" value="1"/>
</dbReference>
<sequence length="298" mass="32241">MITLTQLTKKYGDRLAVDDLTFSVTDGRVTGFVGPNGAGKSTTMRMMIGLTRPDRGDVRYAGVHYRDLRHPARTVGAVLEARSMHPGRTARNHLRATAALSGIPSRRVEHVLAEVGLQPAADKRAGTFSLGMRQRLALASALLGDPQVLLLDEPSNGLDPDGIRWLRDYLAGFAARGGTVFVSSHLISELSMFAHDLVVVGGGRLLAAESVQAITARNDVDVRVETPQPTELLEHLAAHGVASEVRADRLILRGTTRAAVSQIAFDHRIRLLELTDVSRTLEDSLLDMTRPTAEFASA</sequence>
<evidence type="ECO:0000256" key="2">
    <source>
        <dbReference type="ARBA" id="ARBA00022448"/>
    </source>
</evidence>
<feature type="domain" description="ABC transporter" evidence="5">
    <location>
        <begin position="2"/>
        <end position="227"/>
    </location>
</feature>
<keyword evidence="7" id="KW-1185">Reference proteome</keyword>
<dbReference type="GO" id="GO:0016887">
    <property type="term" value="F:ATP hydrolysis activity"/>
    <property type="evidence" value="ECO:0007669"/>
    <property type="project" value="InterPro"/>
</dbReference>
<dbReference type="Gene3D" id="3.40.50.300">
    <property type="entry name" value="P-loop containing nucleotide triphosphate hydrolases"/>
    <property type="match status" value="1"/>
</dbReference>
<evidence type="ECO:0000256" key="3">
    <source>
        <dbReference type="ARBA" id="ARBA00022741"/>
    </source>
</evidence>
<dbReference type="SUPFAM" id="SSF52540">
    <property type="entry name" value="P-loop containing nucleoside triphosphate hydrolases"/>
    <property type="match status" value="1"/>
</dbReference>
<keyword evidence="4 6" id="KW-0067">ATP-binding</keyword>
<dbReference type="SMART" id="SM00382">
    <property type="entry name" value="AAA"/>
    <property type="match status" value="1"/>
</dbReference>
<dbReference type="AlphaFoldDB" id="A0A1I5HQJ1"/>